<evidence type="ECO:0000256" key="5">
    <source>
        <dbReference type="SAM" id="SignalP"/>
    </source>
</evidence>
<gene>
    <name evidence="7" type="ORF">HMPREF9021_01140</name>
</gene>
<dbReference type="OrthoDB" id="9807055at2"/>
<dbReference type="PANTHER" id="PTHR47053:SF1">
    <property type="entry name" value="MUREIN DD-ENDOPEPTIDASE MEPH-RELATED"/>
    <property type="match status" value="1"/>
</dbReference>
<evidence type="ECO:0000313" key="7">
    <source>
        <dbReference type="EMBL" id="EFG30912.2"/>
    </source>
</evidence>
<dbReference type="PROSITE" id="PS51935">
    <property type="entry name" value="NLPC_P60"/>
    <property type="match status" value="1"/>
</dbReference>
<organism evidence="7 8">
    <name type="scientific">Simonsiella muelleri ATCC 29453</name>
    <dbReference type="NCBI Taxonomy" id="641147"/>
    <lineage>
        <taxon>Bacteria</taxon>
        <taxon>Pseudomonadati</taxon>
        <taxon>Pseudomonadota</taxon>
        <taxon>Betaproteobacteria</taxon>
        <taxon>Neisseriales</taxon>
        <taxon>Neisseriaceae</taxon>
        <taxon>Simonsiella</taxon>
    </lineage>
</organism>
<keyword evidence="3" id="KW-0378">Hydrolase</keyword>
<dbReference type="KEGG" id="smur:BWP33_04315"/>
<proteinExistence type="inferred from homology"/>
<dbReference type="InterPro" id="IPR038765">
    <property type="entry name" value="Papain-like_cys_pep_sf"/>
</dbReference>
<sequence>MDSLKKNLTQTVKLGVFATLLCTSALVQAEPNDALEQLIKQRQQATQPEGNVKINYNFIQRKAETAVPAPEPVAKVDKSNTKVMTAAQALSIFRPRASTAVVSNSHGDADSLISSAMGFIGVAYRFGGTTPRGFDCSGFMQYVFRKAFAVNIPRTAAAQANFGSKVSRSNLQAGDMVFFRTSGRRISHVGMYVGNDRFIHSPRTGKSVEITSLSSKYWSSKYATARRVKRQGADNFIKG</sequence>
<accession>V9HCC0</accession>
<dbReference type="PANTHER" id="PTHR47053">
    <property type="entry name" value="MUREIN DD-ENDOPEPTIDASE MEPH-RELATED"/>
    <property type="match status" value="1"/>
</dbReference>
<dbReference type="RefSeq" id="WP_002641788.1">
    <property type="nucleotide sequence ID" value="NZ_CP019448.1"/>
</dbReference>
<comment type="caution">
    <text evidence="7">The sequence shown here is derived from an EMBL/GenBank/DDBJ whole genome shotgun (WGS) entry which is preliminary data.</text>
</comment>
<dbReference type="HOGENOM" id="CLU_016043_7_1_4"/>
<evidence type="ECO:0000256" key="1">
    <source>
        <dbReference type="ARBA" id="ARBA00007074"/>
    </source>
</evidence>
<feature type="domain" description="NlpC/P60" evidence="6">
    <location>
        <begin position="106"/>
        <end position="229"/>
    </location>
</feature>
<protein>
    <recommendedName>
        <fullName evidence="6">NlpC/P60 domain-containing protein</fullName>
    </recommendedName>
</protein>
<feature type="signal peptide" evidence="5">
    <location>
        <begin position="1"/>
        <end position="29"/>
    </location>
</feature>
<dbReference type="Pfam" id="PF00877">
    <property type="entry name" value="NLPC_P60"/>
    <property type="match status" value="1"/>
</dbReference>
<feature type="chain" id="PRO_5030178941" description="NlpC/P60 domain-containing protein" evidence="5">
    <location>
        <begin position="30"/>
        <end position="239"/>
    </location>
</feature>
<dbReference type="InterPro" id="IPR000064">
    <property type="entry name" value="NLP_P60_dom"/>
</dbReference>
<evidence type="ECO:0000256" key="4">
    <source>
        <dbReference type="ARBA" id="ARBA00022807"/>
    </source>
</evidence>
<keyword evidence="5" id="KW-0732">Signal</keyword>
<keyword evidence="4" id="KW-0788">Thiol protease</keyword>
<evidence type="ECO:0000256" key="2">
    <source>
        <dbReference type="ARBA" id="ARBA00022670"/>
    </source>
</evidence>
<dbReference type="InterPro" id="IPR051202">
    <property type="entry name" value="Peptidase_C40"/>
</dbReference>
<dbReference type="SUPFAM" id="SSF54001">
    <property type="entry name" value="Cysteine proteinases"/>
    <property type="match status" value="1"/>
</dbReference>
<dbReference type="AlphaFoldDB" id="V9HCC0"/>
<dbReference type="GO" id="GO:0008234">
    <property type="term" value="F:cysteine-type peptidase activity"/>
    <property type="evidence" value="ECO:0007669"/>
    <property type="project" value="UniProtKB-KW"/>
</dbReference>
<reference evidence="7 8" key="2">
    <citation type="submission" date="2011-10" db="EMBL/GenBank/DDBJ databases">
        <title>The Genome Sequence of Simonsiella muelleri ATCC 29453.</title>
        <authorList>
            <consortium name="The Broad Institute Genome Sequencing Platform"/>
            <consortium name="The Broad Institute Genome Sequencing Center for Infectious Disease"/>
            <person name="Earl A."/>
            <person name="Ward D."/>
            <person name="Feldgarden M."/>
            <person name="Gevers D."/>
            <person name="Izard J."/>
            <person name="Baranova O.V."/>
            <person name="Blanton J.M."/>
            <person name="Tanner A.C."/>
            <person name="Dewhirst F."/>
            <person name="Young S.K."/>
            <person name="Zeng Q."/>
            <person name="Gargeya S."/>
            <person name="Fitzgerald M."/>
            <person name="Haas B."/>
            <person name="Abouelleil A."/>
            <person name="Alvarado L."/>
            <person name="Arachchi H.M."/>
            <person name="Berlin A."/>
            <person name="Brown A."/>
            <person name="Chapman S.B."/>
            <person name="Chen Z."/>
            <person name="Dunbar C."/>
            <person name="Freedman E."/>
            <person name="Gearin G."/>
            <person name="Goldberg J."/>
            <person name="Griggs A."/>
            <person name="Gujja S."/>
            <person name="Heiman D."/>
            <person name="Howarth C."/>
            <person name="Larson L."/>
            <person name="Lui A."/>
            <person name="MacDonald P.J.P."/>
            <person name="Montmayeur A."/>
            <person name="Murphy C."/>
            <person name="Neiman D."/>
            <person name="Pearson M."/>
            <person name="Priest M."/>
            <person name="Roberts A."/>
            <person name="Saif S."/>
            <person name="Shea T."/>
            <person name="Shenoy N."/>
            <person name="Sisk P."/>
            <person name="Stolte C."/>
            <person name="Sykes S."/>
            <person name="Wortman J."/>
            <person name="Nusbaum C."/>
            <person name="Birren B."/>
        </authorList>
    </citation>
    <scope>NUCLEOTIDE SEQUENCE [LARGE SCALE GENOMIC DNA]</scope>
    <source>
        <strain evidence="7 8">ATCC 29453</strain>
    </source>
</reference>
<reference evidence="7 8" key="1">
    <citation type="submission" date="2010-03" db="EMBL/GenBank/DDBJ databases">
        <authorList>
            <consortium name="The Broad Institute Genome Sequencing Platform"/>
            <person name="Ward D."/>
            <person name="Earl A."/>
            <person name="Feldgarden M."/>
            <person name="Gevers D."/>
            <person name="Young S."/>
            <person name="Zeng Q."/>
            <person name="Koehrsen M."/>
            <person name="Alvarado L."/>
            <person name="Berlin A.M."/>
            <person name="Borenstein D."/>
            <person name="Chapman S.B."/>
            <person name="Chen Z."/>
            <person name="Engels R."/>
            <person name="Freedman E."/>
            <person name="Gellesch M."/>
            <person name="Goldberg J."/>
            <person name="Griggs A."/>
            <person name="Gujja S."/>
            <person name="Heilman E.R."/>
            <person name="Heiman D.I."/>
            <person name="Hepburn T.A."/>
            <person name="Howarth C."/>
            <person name="Jen D."/>
            <person name="Larson L."/>
            <person name="Mehta T."/>
            <person name="Park D."/>
            <person name="Pearson M."/>
            <person name="Richards J."/>
            <person name="Roberts A."/>
            <person name="Saif S."/>
            <person name="Shea T.D."/>
            <person name="Shenoy N."/>
            <person name="Sisk P."/>
            <person name="Stolte C."/>
            <person name="Sykes S.N."/>
            <person name="Walk T."/>
            <person name="White J."/>
            <person name="Yandava C."/>
            <person name="Izard J."/>
            <person name="Baranova O.V."/>
            <person name="Blanton J.M."/>
            <person name="Tanner A.C."/>
            <person name="Dewhirst F."/>
            <person name="Haas B."/>
            <person name="Nusbaum C."/>
            <person name="Birren B."/>
        </authorList>
    </citation>
    <scope>NUCLEOTIDE SEQUENCE [LARGE SCALE GENOMIC DNA]</scope>
    <source>
        <strain evidence="7 8">ATCC 29453</strain>
    </source>
</reference>
<evidence type="ECO:0000259" key="6">
    <source>
        <dbReference type="PROSITE" id="PS51935"/>
    </source>
</evidence>
<keyword evidence="8" id="KW-1185">Reference proteome</keyword>
<name>V9HCC0_9NEIS</name>
<dbReference type="GO" id="GO:0006508">
    <property type="term" value="P:proteolysis"/>
    <property type="evidence" value="ECO:0007669"/>
    <property type="project" value="UniProtKB-KW"/>
</dbReference>
<comment type="similarity">
    <text evidence="1">Belongs to the peptidase C40 family.</text>
</comment>
<evidence type="ECO:0000313" key="8">
    <source>
        <dbReference type="Proteomes" id="UP000017813"/>
    </source>
</evidence>
<dbReference type="EMBL" id="ADCY02000024">
    <property type="protein sequence ID" value="EFG30912.2"/>
    <property type="molecule type" value="Genomic_DNA"/>
</dbReference>
<dbReference type="eggNOG" id="COG0791">
    <property type="taxonomic scope" value="Bacteria"/>
</dbReference>
<dbReference type="STRING" id="641147.HMPREF9021_01140"/>
<dbReference type="MEROPS" id="C40.006"/>
<keyword evidence="2" id="KW-0645">Protease</keyword>
<dbReference type="Gene3D" id="3.90.1720.10">
    <property type="entry name" value="endopeptidase domain like (from Nostoc punctiforme)"/>
    <property type="match status" value="1"/>
</dbReference>
<dbReference type="Proteomes" id="UP000017813">
    <property type="component" value="Unassembled WGS sequence"/>
</dbReference>
<evidence type="ECO:0000256" key="3">
    <source>
        <dbReference type="ARBA" id="ARBA00022801"/>
    </source>
</evidence>